<feature type="transmembrane region" description="Helical" evidence="6">
    <location>
        <begin position="288"/>
        <end position="305"/>
    </location>
</feature>
<dbReference type="Proteomes" id="UP000645966">
    <property type="component" value="Unassembled WGS sequence"/>
</dbReference>
<evidence type="ECO:0000256" key="4">
    <source>
        <dbReference type="ARBA" id="ARBA00022989"/>
    </source>
</evidence>
<dbReference type="RefSeq" id="WP_198739384.1">
    <property type="nucleotide sequence ID" value="NZ_JAEIOS010000015.1"/>
</dbReference>
<feature type="transmembrane region" description="Helical" evidence="6">
    <location>
        <begin position="341"/>
        <end position="363"/>
    </location>
</feature>
<keyword evidence="4 6" id="KW-1133">Transmembrane helix</keyword>
<keyword evidence="9" id="KW-1185">Reference proteome</keyword>
<feature type="transmembrane region" description="Helical" evidence="6">
    <location>
        <begin position="445"/>
        <end position="467"/>
    </location>
</feature>
<evidence type="ECO:0000256" key="1">
    <source>
        <dbReference type="ARBA" id="ARBA00004651"/>
    </source>
</evidence>
<dbReference type="GO" id="GO:0016755">
    <property type="term" value="F:aminoacyltransferase activity"/>
    <property type="evidence" value="ECO:0007669"/>
    <property type="project" value="TreeGrafter"/>
</dbReference>
<dbReference type="PANTHER" id="PTHR34697">
    <property type="entry name" value="PHOSPHATIDYLGLYCEROL LYSYLTRANSFERASE"/>
    <property type="match status" value="1"/>
</dbReference>
<dbReference type="SUPFAM" id="SSF144091">
    <property type="entry name" value="Rhomboid-like"/>
    <property type="match status" value="1"/>
</dbReference>
<accession>A0A934I6Y8</accession>
<keyword evidence="2" id="KW-1003">Cell membrane</keyword>
<evidence type="ECO:0000256" key="2">
    <source>
        <dbReference type="ARBA" id="ARBA00022475"/>
    </source>
</evidence>
<evidence type="ECO:0000259" key="7">
    <source>
        <dbReference type="Pfam" id="PF09924"/>
    </source>
</evidence>
<feature type="transmembrane region" description="Helical" evidence="6">
    <location>
        <begin position="141"/>
        <end position="158"/>
    </location>
</feature>
<dbReference type="InterPro" id="IPR035952">
    <property type="entry name" value="Rhomboid-like_sf"/>
</dbReference>
<comment type="caution">
    <text evidence="8">The sequence shown here is derived from an EMBL/GenBank/DDBJ whole genome shotgun (WGS) entry which is preliminary data.</text>
</comment>
<evidence type="ECO:0000313" key="9">
    <source>
        <dbReference type="Proteomes" id="UP000645966"/>
    </source>
</evidence>
<dbReference type="EMBL" id="JAEIOS010000015">
    <property type="protein sequence ID" value="MBI8990389.1"/>
    <property type="molecule type" value="Genomic_DNA"/>
</dbReference>
<evidence type="ECO:0000256" key="3">
    <source>
        <dbReference type="ARBA" id="ARBA00022692"/>
    </source>
</evidence>
<comment type="subcellular location">
    <subcellularLocation>
        <location evidence="1">Cell membrane</location>
        <topology evidence="1">Multi-pass membrane protein</topology>
    </subcellularLocation>
</comment>
<feature type="transmembrane region" description="Helical" evidence="6">
    <location>
        <begin position="312"/>
        <end position="335"/>
    </location>
</feature>
<dbReference type="PANTHER" id="PTHR34697:SF2">
    <property type="entry name" value="PHOSPHATIDYLGLYCEROL LYSYLTRANSFERASE"/>
    <property type="match status" value="1"/>
</dbReference>
<name>A0A934I6Y8_9CORY</name>
<evidence type="ECO:0000313" key="8">
    <source>
        <dbReference type="EMBL" id="MBI8990389.1"/>
    </source>
</evidence>
<keyword evidence="3 6" id="KW-0812">Transmembrane</keyword>
<evidence type="ECO:0000256" key="6">
    <source>
        <dbReference type="SAM" id="Phobius"/>
    </source>
</evidence>
<feature type="transmembrane region" description="Helical" evidence="6">
    <location>
        <begin position="384"/>
        <end position="403"/>
    </location>
</feature>
<feature type="transmembrane region" description="Helical" evidence="6">
    <location>
        <begin position="20"/>
        <end position="40"/>
    </location>
</feature>
<proteinExistence type="predicted"/>
<dbReference type="Pfam" id="PF09924">
    <property type="entry name" value="LPG_synthase_C"/>
    <property type="match status" value="1"/>
</dbReference>
<dbReference type="InterPro" id="IPR051211">
    <property type="entry name" value="PG_lysyltransferase"/>
</dbReference>
<sequence>MGRSAVRGVSTGIHWAGDLLVGAPVTLTALVINWLLFIIWRGDGNALEDAFGAAAPSLHPWAVLTAGLTGPTVSTVVLGSLALVSLGLLAERRLGSYRYAIAAVVIQAFAVIVGLTATQAVVATGSHWGGILDGQHTLTPVSWTFGTAAFASAWMKALWRRRVRAVVLAFSLTLFLYSGIVADFVRLAAVIIGLIIGQWLVERSLRLGSISFREGRTLLAITMLAVAVGPLVAGLNPDSAGPLSGVAVLTFDPGISPRHALEICGAQPNSMACAEATNELRESGLGPFLLNQLPVILMAVIALGISRGRRLAFGVALLTLSATVVVLTLEMLALFEEFGGGVYAWSSLAGVVLPWVVILALLVRYRRLFRVRVHRGAVHALIRRILLLILGTGMAWILGAFLLRDDFLPRADLPSILRSWLSHYIPPVLGDNIDHNLIPVGELSWMLSVWIGVIFWAGVTVALYAAMTSAENPGDVRSRARAAELLGSGTGDHLSAMTMWPGNRYFLTDDGYVAYRVHADVAVTVGEPVVTGDTDPQELARRFEDFATSRGRRVAWYSVRAGFALARATADFQSVQVATEAVCDTTTVEFRGKKFQDVRTARNRAGKEGIRAEWTSWNELTPGVREQIIELSEEWVADKALPEMGFTLGGVNEIVAPDVALMLALDGENRVHGVTSWLPVRREGEVVGRMLDFMRRDTEGFRPVVEFLIAETMLQAQSDGLEWISLSGAPLAHTGGADTGGVAAVLDRVGAFLEPLYGFKSLAAFKSKFHPRHESWYLCYRDELALPSIAVAVGRCYVPQMEVSQAVHVARVWARG</sequence>
<feature type="transmembrane region" description="Helical" evidence="6">
    <location>
        <begin position="165"/>
        <end position="181"/>
    </location>
</feature>
<dbReference type="GO" id="GO:0055091">
    <property type="term" value="P:phospholipid homeostasis"/>
    <property type="evidence" value="ECO:0007669"/>
    <property type="project" value="TreeGrafter"/>
</dbReference>
<protein>
    <submittedName>
        <fullName evidence="8">DUF2156 domain-containing protein</fullName>
    </submittedName>
</protein>
<feature type="transmembrane region" description="Helical" evidence="6">
    <location>
        <begin position="187"/>
        <end position="205"/>
    </location>
</feature>
<evidence type="ECO:0000256" key="5">
    <source>
        <dbReference type="ARBA" id="ARBA00023136"/>
    </source>
</evidence>
<reference evidence="8" key="1">
    <citation type="submission" date="2020-12" db="EMBL/GenBank/DDBJ databases">
        <title>Genome public.</title>
        <authorList>
            <person name="Sun Q."/>
        </authorList>
    </citation>
    <scope>NUCLEOTIDE SEQUENCE</scope>
    <source>
        <strain evidence="8">CCM 8863</strain>
    </source>
</reference>
<dbReference type="GO" id="GO:0005886">
    <property type="term" value="C:plasma membrane"/>
    <property type="evidence" value="ECO:0007669"/>
    <property type="project" value="UniProtKB-SubCell"/>
</dbReference>
<keyword evidence="5 6" id="KW-0472">Membrane</keyword>
<feature type="transmembrane region" description="Helical" evidence="6">
    <location>
        <begin position="101"/>
        <end position="121"/>
    </location>
</feature>
<organism evidence="8 9">
    <name type="scientific">Corynebacterium meridianum</name>
    <dbReference type="NCBI Taxonomy" id="2765363"/>
    <lineage>
        <taxon>Bacteria</taxon>
        <taxon>Bacillati</taxon>
        <taxon>Actinomycetota</taxon>
        <taxon>Actinomycetes</taxon>
        <taxon>Mycobacteriales</taxon>
        <taxon>Corynebacteriaceae</taxon>
        <taxon>Corynebacterium</taxon>
    </lineage>
</organism>
<dbReference type="AlphaFoldDB" id="A0A934I6Y8"/>
<gene>
    <name evidence="8" type="ORF">JDV75_11555</name>
</gene>
<feature type="domain" description="Phosphatidylglycerol lysyltransferase C-terminal" evidence="7">
    <location>
        <begin position="488"/>
        <end position="780"/>
    </location>
</feature>
<feature type="transmembrane region" description="Helical" evidence="6">
    <location>
        <begin position="217"/>
        <end position="235"/>
    </location>
</feature>
<dbReference type="InterPro" id="IPR024320">
    <property type="entry name" value="LPG_synthase_C"/>
</dbReference>
<feature type="transmembrane region" description="Helical" evidence="6">
    <location>
        <begin position="60"/>
        <end position="89"/>
    </location>
</feature>